<dbReference type="Pfam" id="PF07366">
    <property type="entry name" value="SnoaL"/>
    <property type="match status" value="1"/>
</dbReference>
<proteinExistence type="predicted"/>
<gene>
    <name evidence="1" type="primary">NAI698_09189</name>
</gene>
<dbReference type="AlphaFoldDB" id="A0A1W5KQ09"/>
<dbReference type="PANTHER" id="PTHR38436:SF1">
    <property type="entry name" value="ESTER CYCLASE"/>
    <property type="match status" value="1"/>
</dbReference>
<name>A0A1W5KQ09_9ACTN</name>
<dbReference type="EMBL" id="KT996129">
    <property type="protein sequence ID" value="AMX23344.1"/>
    <property type="molecule type" value="Genomic_DNA"/>
</dbReference>
<dbReference type="SUPFAM" id="SSF54427">
    <property type="entry name" value="NTF2-like"/>
    <property type="match status" value="1"/>
</dbReference>
<evidence type="ECO:0000313" key="1">
    <source>
        <dbReference type="EMBL" id="AMX23344.1"/>
    </source>
</evidence>
<accession>A0A1W5KQ09</accession>
<dbReference type="Gene3D" id="3.10.450.50">
    <property type="match status" value="1"/>
</dbReference>
<organism evidence="1">
    <name type="scientific">Actinoallomurus sp. ID145698</name>
    <dbReference type="NCBI Taxonomy" id="1820605"/>
    <lineage>
        <taxon>Bacteria</taxon>
        <taxon>Bacillati</taxon>
        <taxon>Actinomycetota</taxon>
        <taxon>Actinomycetes</taxon>
        <taxon>Streptosporangiales</taxon>
        <taxon>Thermomonosporaceae</taxon>
        <taxon>Actinoallomurus</taxon>
    </lineage>
</organism>
<reference evidence="1" key="1">
    <citation type="submission" date="2015-11" db="EMBL/GenBank/DDBJ databases">
        <authorList>
            <person name="Zhang Y."/>
            <person name="Guo Z."/>
        </authorList>
    </citation>
    <scope>NUCLEOTIDE SEQUENCE</scope>
    <source>
        <strain evidence="1">ID145698</strain>
    </source>
</reference>
<sequence length="146" mass="16375">MSTQTSVDVQEANKALARRWFREGWELGNIDIAEEIFDGDLMLRGRRVGPEGPKRSVLHRRTAFADMTVHIDLQVAEGDTVVTHFTTHARHVGDFCGVPPTGRVVTATGIVIWRIENGRVVEDRNTFDRWAVISQIDPVMTHARAG</sequence>
<dbReference type="PANTHER" id="PTHR38436">
    <property type="entry name" value="POLYKETIDE CYCLASE SNOAL-LIKE DOMAIN"/>
    <property type="match status" value="1"/>
</dbReference>
<protein>
    <submittedName>
        <fullName evidence="1">Putative ester cyclase</fullName>
    </submittedName>
</protein>
<dbReference type="InterPro" id="IPR009959">
    <property type="entry name" value="Cyclase_SnoaL-like"/>
</dbReference>
<dbReference type="GO" id="GO:0030638">
    <property type="term" value="P:polyketide metabolic process"/>
    <property type="evidence" value="ECO:0007669"/>
    <property type="project" value="InterPro"/>
</dbReference>
<dbReference type="InterPro" id="IPR032710">
    <property type="entry name" value="NTF2-like_dom_sf"/>
</dbReference>